<gene>
    <name evidence="2" type="ORF">GH975_07995</name>
</gene>
<protein>
    <recommendedName>
        <fullName evidence="4">Type II secretion system protein GspF domain-containing protein</fullName>
    </recommendedName>
</protein>
<name>A0A5Q2QB55_9GAMM</name>
<dbReference type="RefSeq" id="WP_153714017.1">
    <property type="nucleotide sequence ID" value="NZ_CP045871.1"/>
</dbReference>
<dbReference type="EMBL" id="CP045871">
    <property type="protein sequence ID" value="QGG80513.1"/>
    <property type="molecule type" value="Genomic_DNA"/>
</dbReference>
<evidence type="ECO:0000313" key="3">
    <source>
        <dbReference type="Proteomes" id="UP000388235"/>
    </source>
</evidence>
<dbReference type="AlphaFoldDB" id="A0A5Q2QB55"/>
<evidence type="ECO:0008006" key="4">
    <source>
        <dbReference type="Google" id="ProtNLM"/>
    </source>
</evidence>
<dbReference type="Proteomes" id="UP000388235">
    <property type="component" value="Chromosome"/>
</dbReference>
<keyword evidence="1" id="KW-0472">Membrane</keyword>
<evidence type="ECO:0000256" key="1">
    <source>
        <dbReference type="SAM" id="Phobius"/>
    </source>
</evidence>
<keyword evidence="3" id="KW-1185">Reference proteome</keyword>
<proteinExistence type="predicted"/>
<feature type="transmembrane region" description="Helical" evidence="1">
    <location>
        <begin position="6"/>
        <end position="24"/>
    </location>
</feature>
<organism evidence="2 3">
    <name type="scientific">Litorivicinus lipolyticus</name>
    <dbReference type="NCBI Taxonomy" id="418701"/>
    <lineage>
        <taxon>Bacteria</taxon>
        <taxon>Pseudomonadati</taxon>
        <taxon>Pseudomonadota</taxon>
        <taxon>Gammaproteobacteria</taxon>
        <taxon>Oceanospirillales</taxon>
        <taxon>Litorivicinaceae</taxon>
        <taxon>Litorivicinus</taxon>
    </lineage>
</organism>
<accession>A0A5Q2QB55</accession>
<feature type="transmembrane region" description="Helical" evidence="1">
    <location>
        <begin position="169"/>
        <end position="189"/>
    </location>
</feature>
<reference evidence="2 3" key="1">
    <citation type="submission" date="2019-11" db="EMBL/GenBank/DDBJ databases">
        <authorList>
            <person name="Khan S.A."/>
            <person name="Jeon C.O."/>
            <person name="Chun B.H."/>
        </authorList>
    </citation>
    <scope>NUCLEOTIDE SEQUENCE [LARGE SCALE GENOMIC DNA]</scope>
    <source>
        <strain evidence="2 3">IMCC 1097</strain>
    </source>
</reference>
<sequence>MFELLIGLGGYYLVSAGLVWRAGARLRQQQRVQLAHLPDLLRRLSAQIVAGGSLNQAVAGLVTSMGGATPPSLSPSQWLTALARDLPSADLDDLATLVDVLASEGGSPLAHIDALTQRIQVRTRARSMAVVAMAPVKGQARLVLFVMPIMVLMVFALEPRATATLFTTHAGIAVLAVCIALNALIWVAFQRLGRVR</sequence>
<evidence type="ECO:0000313" key="2">
    <source>
        <dbReference type="EMBL" id="QGG80513.1"/>
    </source>
</evidence>
<keyword evidence="1" id="KW-1133">Transmembrane helix</keyword>
<dbReference type="KEGG" id="llp:GH975_07995"/>
<keyword evidence="1" id="KW-0812">Transmembrane</keyword>
<feature type="transmembrane region" description="Helical" evidence="1">
    <location>
        <begin position="140"/>
        <end position="157"/>
    </location>
</feature>